<dbReference type="AlphaFoldDB" id="A0A0R3CRQ0"/>
<evidence type="ECO:0000313" key="2">
    <source>
        <dbReference type="Proteomes" id="UP000051380"/>
    </source>
</evidence>
<accession>A0A0R3CRQ0</accession>
<sequence length="116" mass="13083">MPPSCKRGEVLRARFGAFEARQQQQRLCTFCRTELKNFAHIPDLTYPFCGRQPSYFGELPMLPILAKLAKLARQLCAYEPCDRAATARSETSALFSVRAWVSLMIKATVDVLPDLS</sequence>
<comment type="caution">
    <text evidence="1">The sequence shown here is derived from an EMBL/GenBank/DDBJ whole genome shotgun (WGS) entry which is preliminary data.</text>
</comment>
<dbReference type="Proteomes" id="UP000051380">
    <property type="component" value="Unassembled WGS sequence"/>
</dbReference>
<proteinExistence type="predicted"/>
<gene>
    <name evidence="1" type="ORF">AOQ72_16225</name>
</gene>
<reference evidence="1 2" key="1">
    <citation type="submission" date="2015-09" db="EMBL/GenBank/DDBJ databases">
        <title>Draft Genome Sequence of the Strain BR 3267 (Bradyrhizobium yuanmingense) recommended as inoculant for cowpea in Brazil.</title>
        <authorList>
            <person name="Simoes-Araujo J.L."/>
            <person name="Zilli J.E."/>
        </authorList>
    </citation>
    <scope>NUCLEOTIDE SEQUENCE [LARGE SCALE GENOMIC DNA]</scope>
    <source>
        <strain evidence="1 2">BR3267</strain>
    </source>
</reference>
<organism evidence="1 2">
    <name type="scientific">Bradyrhizobium yuanmingense</name>
    <dbReference type="NCBI Taxonomy" id="108015"/>
    <lineage>
        <taxon>Bacteria</taxon>
        <taxon>Pseudomonadati</taxon>
        <taxon>Pseudomonadota</taxon>
        <taxon>Alphaproteobacteria</taxon>
        <taxon>Hyphomicrobiales</taxon>
        <taxon>Nitrobacteraceae</taxon>
        <taxon>Bradyrhizobium</taxon>
    </lineage>
</organism>
<dbReference type="EMBL" id="LJYF01000016">
    <property type="protein sequence ID" value="KRP98860.1"/>
    <property type="molecule type" value="Genomic_DNA"/>
</dbReference>
<name>A0A0R3CRQ0_9BRAD</name>
<protein>
    <submittedName>
        <fullName evidence="1">Uncharacterized protein</fullName>
    </submittedName>
</protein>
<evidence type="ECO:0000313" key="1">
    <source>
        <dbReference type="EMBL" id="KRP98860.1"/>
    </source>
</evidence>